<dbReference type="OrthoDB" id="7619992at2"/>
<organism evidence="1 2">
    <name type="scientific">Hyphomonas hirschiana VP5</name>
    <dbReference type="NCBI Taxonomy" id="1280951"/>
    <lineage>
        <taxon>Bacteria</taxon>
        <taxon>Pseudomonadati</taxon>
        <taxon>Pseudomonadota</taxon>
        <taxon>Alphaproteobacteria</taxon>
        <taxon>Hyphomonadales</taxon>
        <taxon>Hyphomonadaceae</taxon>
        <taxon>Hyphomonas</taxon>
    </lineage>
</organism>
<evidence type="ECO:0000313" key="2">
    <source>
        <dbReference type="Proteomes" id="UP000025061"/>
    </source>
</evidence>
<dbReference type="AlphaFoldDB" id="A0A059FSV8"/>
<comment type="caution">
    <text evidence="1">The sequence shown here is derived from an EMBL/GenBank/DDBJ whole genome shotgun (WGS) entry which is preliminary data.</text>
</comment>
<sequence length="109" mass="12068">MAILKRIFGNHKAGTVDPSRIARATTSQTGEDYARPVRAQVYREATITLESGYSRKGIVLDYTDTGLRIRFPTNESLPRYLTVNARSVGISGRAQVVWQKGSEIGLKLV</sequence>
<name>A0A059FSV8_9PROT</name>
<evidence type="ECO:0000313" key="1">
    <source>
        <dbReference type="EMBL" id="KCZ93571.1"/>
    </source>
</evidence>
<protein>
    <recommendedName>
        <fullName evidence="3">PilZ domain-containing protein</fullName>
    </recommendedName>
</protein>
<dbReference type="RefSeq" id="WP_011648036.1">
    <property type="nucleotide sequence ID" value="NZ_ARYI01000007.1"/>
</dbReference>
<reference evidence="1 2" key="1">
    <citation type="submission" date="2013-04" db="EMBL/GenBank/DDBJ databases">
        <title>Hyphomonas hirschiana VP5 Genome Sequencing.</title>
        <authorList>
            <person name="Lai Q."/>
            <person name="Shao Z."/>
        </authorList>
    </citation>
    <scope>NUCLEOTIDE SEQUENCE [LARGE SCALE GENOMIC DNA]</scope>
    <source>
        <strain evidence="1 2">VP5</strain>
    </source>
</reference>
<proteinExistence type="predicted"/>
<keyword evidence="2" id="KW-1185">Reference proteome</keyword>
<gene>
    <name evidence="1" type="ORF">HHI_09252</name>
</gene>
<dbReference type="Proteomes" id="UP000025061">
    <property type="component" value="Unassembled WGS sequence"/>
</dbReference>
<accession>A0A059FSV8</accession>
<evidence type="ECO:0008006" key="3">
    <source>
        <dbReference type="Google" id="ProtNLM"/>
    </source>
</evidence>
<dbReference type="EMBL" id="ARYI01000007">
    <property type="protein sequence ID" value="KCZ93571.1"/>
    <property type="molecule type" value="Genomic_DNA"/>
</dbReference>
<dbReference type="PATRIC" id="fig|1280951.3.peg.1866"/>